<dbReference type="PANTHER" id="PTHR12151:SF25">
    <property type="entry name" value="LINALOOL DEHYDRATASE_ISOMERASE DOMAIN-CONTAINING PROTEIN"/>
    <property type="match status" value="1"/>
</dbReference>
<evidence type="ECO:0000256" key="2">
    <source>
        <dbReference type="PIRSR" id="PIRSR603782-1"/>
    </source>
</evidence>
<feature type="disulfide bond" description="Redox-active" evidence="3">
    <location>
        <begin position="93"/>
        <end position="97"/>
    </location>
</feature>
<dbReference type="AlphaFoldDB" id="A0A179S943"/>
<feature type="signal peptide" evidence="4">
    <location>
        <begin position="1"/>
        <end position="25"/>
    </location>
</feature>
<keyword evidence="2" id="KW-0186">Copper</keyword>
<reference evidence="5 6" key="1">
    <citation type="submission" date="2016-04" db="EMBL/GenBank/DDBJ databases">
        <authorList>
            <person name="Evans L.H."/>
            <person name="Alamgir A."/>
            <person name="Owens N."/>
            <person name="Weber N.D."/>
            <person name="Virtaneva K."/>
            <person name="Barbian K."/>
            <person name="Babar A."/>
            <person name="Rosenke K."/>
        </authorList>
    </citation>
    <scope>NUCLEOTIDE SEQUENCE [LARGE SCALE GENOMIC DNA]</scope>
    <source>
        <strain evidence="5 6">PMB02</strain>
    </source>
</reference>
<keyword evidence="2" id="KW-0479">Metal-binding</keyword>
<dbReference type="EMBL" id="LWHQ01000036">
    <property type="protein sequence ID" value="OAS23032.1"/>
    <property type="molecule type" value="Genomic_DNA"/>
</dbReference>
<feature type="binding site" evidence="2">
    <location>
        <position position="93"/>
    </location>
    <ligand>
        <name>Cu cation</name>
        <dbReference type="ChEBI" id="CHEBI:23378"/>
    </ligand>
</feature>
<dbReference type="Gene3D" id="3.40.30.10">
    <property type="entry name" value="Glutaredoxin"/>
    <property type="match status" value="1"/>
</dbReference>
<dbReference type="PANTHER" id="PTHR12151">
    <property type="entry name" value="ELECTRON TRANSPORT PROTIN SCO1/SENC FAMILY MEMBER"/>
    <property type="match status" value="1"/>
</dbReference>
<feature type="binding site" evidence="2">
    <location>
        <position position="97"/>
    </location>
    <ligand>
        <name>Cu cation</name>
        <dbReference type="ChEBI" id="CHEBI:23378"/>
    </ligand>
</feature>
<dbReference type="InterPro" id="IPR003782">
    <property type="entry name" value="SCO1/SenC"/>
</dbReference>
<feature type="chain" id="PRO_5008105794" evidence="4">
    <location>
        <begin position="26"/>
        <end position="234"/>
    </location>
</feature>
<dbReference type="OrthoDB" id="5296507at2"/>
<dbReference type="RefSeq" id="WP_048433673.1">
    <property type="nucleotide sequence ID" value="NZ_LWHQ01000036.1"/>
</dbReference>
<dbReference type="GO" id="GO:0046872">
    <property type="term" value="F:metal ion binding"/>
    <property type="evidence" value="ECO:0007669"/>
    <property type="project" value="UniProtKB-KW"/>
</dbReference>
<proteinExistence type="inferred from homology"/>
<keyword evidence="4" id="KW-0732">Signal</keyword>
<gene>
    <name evidence="5" type="ORF">A5481_17875</name>
</gene>
<evidence type="ECO:0000256" key="3">
    <source>
        <dbReference type="PIRSR" id="PIRSR603782-2"/>
    </source>
</evidence>
<dbReference type="Pfam" id="PF02630">
    <property type="entry name" value="SCO1-SenC"/>
    <property type="match status" value="1"/>
</dbReference>
<dbReference type="CDD" id="cd02968">
    <property type="entry name" value="SCO"/>
    <property type="match status" value="1"/>
</dbReference>
<accession>A0A179S943</accession>
<comment type="similarity">
    <text evidence="1">Belongs to the SCO1/2 family.</text>
</comment>
<dbReference type="SUPFAM" id="SSF52833">
    <property type="entry name" value="Thioredoxin-like"/>
    <property type="match status" value="1"/>
</dbReference>
<evidence type="ECO:0000256" key="1">
    <source>
        <dbReference type="ARBA" id="ARBA00010996"/>
    </source>
</evidence>
<dbReference type="Proteomes" id="UP000078316">
    <property type="component" value="Unassembled WGS sequence"/>
</dbReference>
<dbReference type="InterPro" id="IPR036249">
    <property type="entry name" value="Thioredoxin-like_sf"/>
</dbReference>
<keyword evidence="3" id="KW-1015">Disulfide bond</keyword>
<comment type="caution">
    <text evidence="5">The sequence shown here is derived from an EMBL/GenBank/DDBJ whole genome shotgun (WGS) entry which is preliminary data.</text>
</comment>
<evidence type="ECO:0000256" key="4">
    <source>
        <dbReference type="SAM" id="SignalP"/>
    </source>
</evidence>
<name>A0A179S943_9HYPH</name>
<evidence type="ECO:0000313" key="5">
    <source>
        <dbReference type="EMBL" id="OAS23032.1"/>
    </source>
</evidence>
<organism evidence="5 6">
    <name type="scientific">Methylobacterium platani</name>
    <dbReference type="NCBI Taxonomy" id="427683"/>
    <lineage>
        <taxon>Bacteria</taxon>
        <taxon>Pseudomonadati</taxon>
        <taxon>Pseudomonadota</taxon>
        <taxon>Alphaproteobacteria</taxon>
        <taxon>Hyphomicrobiales</taxon>
        <taxon>Methylobacteriaceae</taxon>
        <taxon>Methylobacterium</taxon>
    </lineage>
</organism>
<dbReference type="STRING" id="427683.A5481_17875"/>
<evidence type="ECO:0000313" key="6">
    <source>
        <dbReference type="Proteomes" id="UP000078316"/>
    </source>
</evidence>
<sequence>MRSGARSALAALVVGAAALVQGTSAHDASAHDGHAARPAAAAVPVPPPGSYRLPPIKPAAGGGVLDESGRRRDLLDRDRRGGITVLALIYTRCGDLCPLATADMARLQDLAAADPAAARGMRLVSLSFDPEHDTPEVMRDFAAAWRSSDPAAPAWEFLTAPDRAALAPILAAYGQPVEPGPGGGLNHVFRAFLIDPGGLVRNIYSLDLFDPALVLTDIRTLLIEEAGRGDVRAR</sequence>
<protein>
    <submittedName>
        <fullName evidence="5">Electron transporter SenC</fullName>
    </submittedName>
</protein>